<gene>
    <name evidence="1" type="ORF">AVEN_71093_1</name>
</gene>
<proteinExistence type="predicted"/>
<dbReference type="Proteomes" id="UP000499080">
    <property type="component" value="Unassembled WGS sequence"/>
</dbReference>
<accession>A0A4Y2TVL7</accession>
<sequence>MLFYGETSRESSQSTAFLPTSFCWHRLSVRYSSGPVLFLQYGLFLWWEKETSAEFLLDVSGCVLSDALSTRRQTCSWRCTIWRQTDGRVCSIHEV</sequence>
<protein>
    <submittedName>
        <fullName evidence="1">Uncharacterized protein</fullName>
    </submittedName>
</protein>
<name>A0A4Y2TVL7_ARAVE</name>
<comment type="caution">
    <text evidence="1">The sequence shown here is derived from an EMBL/GenBank/DDBJ whole genome shotgun (WGS) entry which is preliminary data.</text>
</comment>
<keyword evidence="2" id="KW-1185">Reference proteome</keyword>
<evidence type="ECO:0000313" key="2">
    <source>
        <dbReference type="Proteomes" id="UP000499080"/>
    </source>
</evidence>
<evidence type="ECO:0000313" key="1">
    <source>
        <dbReference type="EMBL" id="GBO03704.1"/>
    </source>
</evidence>
<dbReference type="EMBL" id="BGPR01030924">
    <property type="protein sequence ID" value="GBO03704.1"/>
    <property type="molecule type" value="Genomic_DNA"/>
</dbReference>
<reference evidence="1 2" key="1">
    <citation type="journal article" date="2019" name="Sci. Rep.">
        <title>Orb-weaving spider Araneus ventricosus genome elucidates the spidroin gene catalogue.</title>
        <authorList>
            <person name="Kono N."/>
            <person name="Nakamura H."/>
            <person name="Ohtoshi R."/>
            <person name="Moran D.A.P."/>
            <person name="Shinohara A."/>
            <person name="Yoshida Y."/>
            <person name="Fujiwara M."/>
            <person name="Mori M."/>
            <person name="Tomita M."/>
            <person name="Arakawa K."/>
        </authorList>
    </citation>
    <scope>NUCLEOTIDE SEQUENCE [LARGE SCALE GENOMIC DNA]</scope>
</reference>
<dbReference type="AlphaFoldDB" id="A0A4Y2TVL7"/>
<organism evidence="1 2">
    <name type="scientific">Araneus ventricosus</name>
    <name type="common">Orbweaver spider</name>
    <name type="synonym">Epeira ventricosa</name>
    <dbReference type="NCBI Taxonomy" id="182803"/>
    <lineage>
        <taxon>Eukaryota</taxon>
        <taxon>Metazoa</taxon>
        <taxon>Ecdysozoa</taxon>
        <taxon>Arthropoda</taxon>
        <taxon>Chelicerata</taxon>
        <taxon>Arachnida</taxon>
        <taxon>Araneae</taxon>
        <taxon>Araneomorphae</taxon>
        <taxon>Entelegynae</taxon>
        <taxon>Araneoidea</taxon>
        <taxon>Araneidae</taxon>
        <taxon>Araneus</taxon>
    </lineage>
</organism>